<accession>A0A1A6GL43</accession>
<dbReference type="EMBL" id="LZPO01087251">
    <property type="protein sequence ID" value="OBS66435.1"/>
    <property type="molecule type" value="Genomic_DNA"/>
</dbReference>
<dbReference type="Proteomes" id="UP000092124">
    <property type="component" value="Unassembled WGS sequence"/>
</dbReference>
<organism evidence="1 2">
    <name type="scientific">Neotoma lepida</name>
    <name type="common">Desert woodrat</name>
    <dbReference type="NCBI Taxonomy" id="56216"/>
    <lineage>
        <taxon>Eukaryota</taxon>
        <taxon>Metazoa</taxon>
        <taxon>Chordata</taxon>
        <taxon>Craniata</taxon>
        <taxon>Vertebrata</taxon>
        <taxon>Euteleostomi</taxon>
        <taxon>Mammalia</taxon>
        <taxon>Eutheria</taxon>
        <taxon>Euarchontoglires</taxon>
        <taxon>Glires</taxon>
        <taxon>Rodentia</taxon>
        <taxon>Myomorpha</taxon>
        <taxon>Muroidea</taxon>
        <taxon>Cricetidae</taxon>
        <taxon>Neotominae</taxon>
        <taxon>Neotoma</taxon>
    </lineage>
</organism>
<comment type="caution">
    <text evidence="1">The sequence shown here is derived from an EMBL/GenBank/DDBJ whole genome shotgun (WGS) entry which is preliminary data.</text>
</comment>
<keyword evidence="2" id="KW-1185">Reference proteome</keyword>
<sequence length="97" mass="10727">MAIKAGNFYVPAELNLAFVIRIQVGNRFKEGNNFLKLSMKLVSSPRGGMKKKTTHLWKINSPLSQLPHRSPPVPNKDVPVASPCIFIEPSAKLTINS</sequence>
<reference evidence="1 2" key="1">
    <citation type="submission" date="2016-06" db="EMBL/GenBank/DDBJ databases">
        <title>The Draft Genome Sequence and Annotation of the Desert Woodrat Neotoma lepida.</title>
        <authorList>
            <person name="Campbell M."/>
            <person name="Oakeson K.F."/>
            <person name="Yandell M."/>
            <person name="Halpert J.R."/>
            <person name="Dearing D."/>
        </authorList>
    </citation>
    <scope>NUCLEOTIDE SEQUENCE [LARGE SCALE GENOMIC DNA]</scope>
    <source>
        <strain evidence="1">417</strain>
        <tissue evidence="1">Liver</tissue>
    </source>
</reference>
<proteinExistence type="predicted"/>
<name>A0A1A6GL43_NEOLE</name>
<dbReference type="AlphaFoldDB" id="A0A1A6GL43"/>
<evidence type="ECO:0000313" key="2">
    <source>
        <dbReference type="Proteomes" id="UP000092124"/>
    </source>
</evidence>
<protein>
    <submittedName>
        <fullName evidence="1">Uncharacterized protein</fullName>
    </submittedName>
</protein>
<gene>
    <name evidence="1" type="ORF">A6R68_05028</name>
</gene>
<evidence type="ECO:0000313" key="1">
    <source>
        <dbReference type="EMBL" id="OBS66435.1"/>
    </source>
</evidence>